<dbReference type="InterPro" id="IPR011042">
    <property type="entry name" value="6-blade_b-propeller_TolB-like"/>
</dbReference>
<evidence type="ECO:0000313" key="4">
    <source>
        <dbReference type="Proteomes" id="UP001041814"/>
    </source>
</evidence>
<dbReference type="RefSeq" id="WP_200380199.1">
    <property type="nucleotide sequence ID" value="NZ_NRRU01000147.1"/>
</dbReference>
<dbReference type="PROSITE" id="PS51662">
    <property type="entry name" value="BP_PHYTASE"/>
    <property type="match status" value="2"/>
</dbReference>
<dbReference type="EMBL" id="NRRU01000147">
    <property type="protein sequence ID" value="MBK1715714.1"/>
    <property type="molecule type" value="Genomic_DNA"/>
</dbReference>
<protein>
    <submittedName>
        <fullName evidence="3">3-phytase</fullName>
    </submittedName>
</protein>
<feature type="chain" id="PRO_5045166006" evidence="1">
    <location>
        <begin position="26"/>
        <end position="629"/>
    </location>
</feature>
<evidence type="ECO:0000313" key="3">
    <source>
        <dbReference type="EMBL" id="MBK1715714.1"/>
    </source>
</evidence>
<proteinExistence type="predicted"/>
<evidence type="ECO:0000259" key="2">
    <source>
        <dbReference type="PROSITE" id="PS51662"/>
    </source>
</evidence>
<feature type="domain" description="BPP" evidence="2">
    <location>
        <begin position="13"/>
        <end position="293"/>
    </location>
</feature>
<name>A0ABS1E2A1_RUBGE</name>
<feature type="signal peptide" evidence="1">
    <location>
        <begin position="1"/>
        <end position="25"/>
    </location>
</feature>
<dbReference type="SUPFAM" id="SSF50956">
    <property type="entry name" value="Thermostable phytase (3-phytase)"/>
    <property type="match status" value="2"/>
</dbReference>
<gene>
    <name evidence="3" type="ORF">CKO43_23470</name>
</gene>
<keyword evidence="1" id="KW-0732">Signal</keyword>
<feature type="domain" description="BPP" evidence="2">
    <location>
        <begin position="295"/>
        <end position="626"/>
    </location>
</feature>
<sequence length="629" mass="66690">MTRVARLPRYLAATLALAAAAAAQAAPPPPPAALQGAREIAALPDGAWLALDKKALRLLGADGREHARLALRGQQLDTRPAPHGALAVVLDADTQRTLALTVDTQAMTLTTRSAVESPAFPVEASCLYRDGQGLDHLFVVADDGLAEQWLLGTGPARLVRRLALPPQTQACRVDDAGGWLYAQEEDAGVWAYRAEAEGASRRRAVALVGPLGPLRGGVQAMALLPGGLATVDGRGRLQLWRESDGRWRTAGKPQPTGARGGIEALAASADASSLLLAWRDEKDGRWSSTSRPWAPPAARTQLPVVHAVAQTDPVPRFGDAADDPAIWVHPGDATKSLVLGTNKKQGLFVYGLDGRQRQALEAGRLNNVDIRQGLRFGALTLDLALATQRDEKALAVFTIAADGTLADAGRVTTGLDDVYGTCLYAPQAGGLEALVNDKDGRVERIRIEATAGADGRPQFSGRVVQRFRLQTQPEGCVADDQTGRLFIGEEDRGVWALSLADTGPAPKLELVLKVGGLLQADVEGLALYHDRKAGRSWLVVSSQGNDSYLVAEAAPPWRVRGAFRVGLNAEAGIDGASETDGLETTSAPLGAALPRGALVVQDGHKRLPDGAQNFKIVDWREVERVLDLN</sequence>
<dbReference type="InterPro" id="IPR003431">
    <property type="entry name" value="B-propeller_Phytase"/>
</dbReference>
<dbReference type="Gene3D" id="2.120.10.30">
    <property type="entry name" value="TolB, C-terminal domain"/>
    <property type="match status" value="2"/>
</dbReference>
<accession>A0ABS1E2A1</accession>
<comment type="caution">
    <text evidence="3">The sequence shown here is derived from an EMBL/GenBank/DDBJ whole genome shotgun (WGS) entry which is preliminary data.</text>
</comment>
<reference evidence="3" key="1">
    <citation type="submission" date="2017-08" db="EMBL/GenBank/DDBJ databases">
        <authorList>
            <person name="Imhoff J.F."/>
            <person name="Rahn T."/>
            <person name="Kuenzel S."/>
            <person name="Neulinger S.C."/>
        </authorList>
    </citation>
    <scope>NUCLEOTIDE SEQUENCE</scope>
    <source>
        <strain evidence="3">IM 151</strain>
    </source>
</reference>
<reference evidence="3" key="2">
    <citation type="journal article" date="2020" name="Microorganisms">
        <title>Osmotic Adaptation and Compatible Solute Biosynthesis of Phototrophic Bacteria as Revealed from Genome Analyses.</title>
        <authorList>
            <person name="Imhoff J.F."/>
            <person name="Rahn T."/>
            <person name="Kunzel S."/>
            <person name="Keller A."/>
            <person name="Neulinger S.C."/>
        </authorList>
    </citation>
    <scope>NUCLEOTIDE SEQUENCE</scope>
    <source>
        <strain evidence="3">IM 151</strain>
    </source>
</reference>
<organism evidence="3 4">
    <name type="scientific">Rubrivivax gelatinosus</name>
    <name type="common">Rhodocyclus gelatinosus</name>
    <name type="synonym">Rhodopseudomonas gelatinosa</name>
    <dbReference type="NCBI Taxonomy" id="28068"/>
    <lineage>
        <taxon>Bacteria</taxon>
        <taxon>Pseudomonadati</taxon>
        <taxon>Pseudomonadota</taxon>
        <taxon>Betaproteobacteria</taxon>
        <taxon>Burkholderiales</taxon>
        <taxon>Sphaerotilaceae</taxon>
        <taxon>Rubrivivax</taxon>
    </lineage>
</organism>
<dbReference type="Proteomes" id="UP001041814">
    <property type="component" value="Unassembled WGS sequence"/>
</dbReference>
<keyword evidence="4" id="KW-1185">Reference proteome</keyword>
<dbReference type="Pfam" id="PF02333">
    <property type="entry name" value="Phytase"/>
    <property type="match status" value="2"/>
</dbReference>
<evidence type="ECO:0000256" key="1">
    <source>
        <dbReference type="SAM" id="SignalP"/>
    </source>
</evidence>